<dbReference type="Proteomes" id="UP000073492">
    <property type="component" value="Unassembled WGS sequence"/>
</dbReference>
<dbReference type="OrthoDB" id="10253115at2759"/>
<reference evidence="2 3" key="1">
    <citation type="submission" date="2015-07" db="EMBL/GenBank/DDBJ databases">
        <title>Comparative genomics of the Sigatoka disease complex on banana suggests a link between parallel evolutionary changes in Pseudocercospora fijiensis and Pseudocercospora eumusae and increased virulence on the banana host.</title>
        <authorList>
            <person name="Chang T.-C."/>
            <person name="Salvucci A."/>
            <person name="Crous P.W."/>
            <person name="Stergiopoulos I."/>
        </authorList>
    </citation>
    <scope>NUCLEOTIDE SEQUENCE [LARGE SCALE GENOMIC DNA]</scope>
    <source>
        <strain evidence="2 3">CBS 116634</strain>
    </source>
</reference>
<dbReference type="EMBL" id="LFZO01000322">
    <property type="protein sequence ID" value="KXT09612.1"/>
    <property type="molecule type" value="Genomic_DNA"/>
</dbReference>
<dbReference type="Gene3D" id="2.170.270.10">
    <property type="entry name" value="SET domain"/>
    <property type="match status" value="1"/>
</dbReference>
<proteinExistence type="predicted"/>
<accession>A0A139I4Y4</accession>
<dbReference type="SUPFAM" id="SSF82199">
    <property type="entry name" value="SET domain"/>
    <property type="match status" value="1"/>
</dbReference>
<dbReference type="PANTHER" id="PTHR47643:SF2">
    <property type="entry name" value="TPR DOMAIN PROTEIN (AFU_ORTHOLOGUE AFUA_5G12710)"/>
    <property type="match status" value="1"/>
</dbReference>
<dbReference type="InterPro" id="IPR053209">
    <property type="entry name" value="Gramillin-biosynth_MTr"/>
</dbReference>
<name>A0A139I4Y4_9PEZI</name>
<evidence type="ECO:0000259" key="1">
    <source>
        <dbReference type="PROSITE" id="PS50280"/>
    </source>
</evidence>
<dbReference type="PROSITE" id="PS50280">
    <property type="entry name" value="SET"/>
    <property type="match status" value="1"/>
</dbReference>
<dbReference type="InterPro" id="IPR001214">
    <property type="entry name" value="SET_dom"/>
</dbReference>
<dbReference type="AlphaFoldDB" id="A0A139I4Y4"/>
<feature type="domain" description="SET" evidence="1">
    <location>
        <begin position="308"/>
        <end position="496"/>
    </location>
</feature>
<evidence type="ECO:0000313" key="2">
    <source>
        <dbReference type="EMBL" id="KXT09612.1"/>
    </source>
</evidence>
<dbReference type="InterPro" id="IPR046341">
    <property type="entry name" value="SET_dom_sf"/>
</dbReference>
<comment type="caution">
    <text evidence="2">The sequence shown here is derived from an EMBL/GenBank/DDBJ whole genome shotgun (WGS) entry which is preliminary data.</text>
</comment>
<sequence length="538" mass="59944">MFTDMRNEFLVTTCPPFRYGLSRNAPFEQTFVRWLTYDNEFSNAITTSLLCHRRNANLISEAAANMIESWQTRQERQAVLDQVCDAYKRLQQLSSTLQGKPRSEIAATNRGELLEFLQTASKAPPAPGIKAFIVEKPYPPCTATLDALSIITIPNLLLETRHIGKALVVRRIGPAWSTAVGCTYGIEDEEGNVDFLIFDGFSFPDDEVIPSNAIFAIKQPYCKVDTAGKPRIKVSHPTDLVLLPPQDERVPLVWRLGSIALTGETSSETEEGYEDGVEELDLKAYDFDNIATGLSKAHPRVDRGSYLRRVEVRPSPGRGRGLFATEKIKMGDIILVEKATFVTYNHEPQAYSAIKFDIGRKMITEDTCGAPYKDLARYLVKNPEARTKVFDLHSGSVAAPSTSELVDGKPVVDIFHLHEVWQNNAIACPTPTDVNSRASPSRNTVSADTGSGLWCQVSYANHSCVPNAEKSIIGDLAVLRANRDIDRREEVTISYGEYTDQEEKQQAFSMVWGFHCKCELCEAEESTSKGRRGDTRET</sequence>
<evidence type="ECO:0000313" key="3">
    <source>
        <dbReference type="Proteomes" id="UP000073492"/>
    </source>
</evidence>
<dbReference type="SMART" id="SM00317">
    <property type="entry name" value="SET"/>
    <property type="match status" value="1"/>
</dbReference>
<organism evidence="2 3">
    <name type="scientific">Pseudocercospora musae</name>
    <dbReference type="NCBI Taxonomy" id="113226"/>
    <lineage>
        <taxon>Eukaryota</taxon>
        <taxon>Fungi</taxon>
        <taxon>Dikarya</taxon>
        <taxon>Ascomycota</taxon>
        <taxon>Pezizomycotina</taxon>
        <taxon>Dothideomycetes</taxon>
        <taxon>Dothideomycetidae</taxon>
        <taxon>Mycosphaerellales</taxon>
        <taxon>Mycosphaerellaceae</taxon>
        <taxon>Pseudocercospora</taxon>
    </lineage>
</organism>
<protein>
    <recommendedName>
        <fullName evidence="1">SET domain-containing protein</fullName>
    </recommendedName>
</protein>
<keyword evidence="3" id="KW-1185">Reference proteome</keyword>
<gene>
    <name evidence="2" type="ORF">AC579_7649</name>
</gene>
<dbReference type="Pfam" id="PF00856">
    <property type="entry name" value="SET"/>
    <property type="match status" value="1"/>
</dbReference>
<dbReference type="PANTHER" id="PTHR47643">
    <property type="entry name" value="TPR DOMAIN PROTEIN (AFU_ORTHOLOGUE AFUA_5G12710)"/>
    <property type="match status" value="1"/>
</dbReference>